<organism evidence="2 3">
    <name type="scientific">Riccia fluitans</name>
    <dbReference type="NCBI Taxonomy" id="41844"/>
    <lineage>
        <taxon>Eukaryota</taxon>
        <taxon>Viridiplantae</taxon>
        <taxon>Streptophyta</taxon>
        <taxon>Embryophyta</taxon>
        <taxon>Marchantiophyta</taxon>
        <taxon>Marchantiopsida</taxon>
        <taxon>Marchantiidae</taxon>
        <taxon>Marchantiales</taxon>
        <taxon>Ricciaceae</taxon>
        <taxon>Riccia</taxon>
    </lineage>
</organism>
<dbReference type="AlphaFoldDB" id="A0ABD1XSA8"/>
<dbReference type="EMBL" id="JBHFFA010000008">
    <property type="protein sequence ID" value="KAL2610408.1"/>
    <property type="molecule type" value="Genomic_DNA"/>
</dbReference>
<dbReference type="SUPFAM" id="SSF53474">
    <property type="entry name" value="alpha/beta-Hydrolases"/>
    <property type="match status" value="1"/>
</dbReference>
<dbReference type="InterPro" id="IPR045889">
    <property type="entry name" value="MES/HNL"/>
</dbReference>
<sequence>MQKPEIVLVHGASHGAWCWFKVKAILEKSGHKTTIIDLLSSGRDETDANSVASVEQYAKPLTDYLATVSKKVIIVGHSLGGVSISYSMEKFPEKISKAVYVAAILQGNNESAVETFPPGAVQNLLQKQVFLLSQTTQTTPTSFKLTEDFGLASKYFYNECADEDVYLGMSLMKWTPYSAFVEKLFLSPARYGQIPRYYVVTGKDALLDRKLYQETRINTITVTRSFYLEKSDHSPMLSMPAELCDILLTIALG</sequence>
<dbReference type="PANTHER" id="PTHR10992:SF1086">
    <property type="entry name" value="AB HYDROLASE-1 DOMAIN-CONTAINING PROTEIN"/>
    <property type="match status" value="1"/>
</dbReference>
<accession>A0ABD1XSA8</accession>
<reference evidence="2 3" key="1">
    <citation type="submission" date="2024-09" db="EMBL/GenBank/DDBJ databases">
        <title>Chromosome-scale assembly of Riccia fluitans.</title>
        <authorList>
            <person name="Paukszto L."/>
            <person name="Sawicki J."/>
            <person name="Karawczyk K."/>
            <person name="Piernik-Szablinska J."/>
            <person name="Szczecinska M."/>
            <person name="Mazdziarz M."/>
        </authorList>
    </citation>
    <scope>NUCLEOTIDE SEQUENCE [LARGE SCALE GENOMIC DNA]</scope>
    <source>
        <strain evidence="2">Rf_01</strain>
        <tissue evidence="2">Aerial parts of the thallus</tissue>
    </source>
</reference>
<dbReference type="Gene3D" id="3.40.50.1820">
    <property type="entry name" value="alpha/beta hydrolase"/>
    <property type="match status" value="1"/>
</dbReference>
<protein>
    <recommendedName>
        <fullName evidence="1">AB hydrolase-1 domain-containing protein</fullName>
    </recommendedName>
</protein>
<evidence type="ECO:0000313" key="3">
    <source>
        <dbReference type="Proteomes" id="UP001605036"/>
    </source>
</evidence>
<keyword evidence="3" id="KW-1185">Reference proteome</keyword>
<dbReference type="Pfam" id="PF12697">
    <property type="entry name" value="Abhydrolase_6"/>
    <property type="match status" value="1"/>
</dbReference>
<dbReference type="InterPro" id="IPR000073">
    <property type="entry name" value="AB_hydrolase_1"/>
</dbReference>
<name>A0ABD1XSA8_9MARC</name>
<evidence type="ECO:0000259" key="1">
    <source>
        <dbReference type="Pfam" id="PF12697"/>
    </source>
</evidence>
<dbReference type="Proteomes" id="UP001605036">
    <property type="component" value="Unassembled WGS sequence"/>
</dbReference>
<evidence type="ECO:0000313" key="2">
    <source>
        <dbReference type="EMBL" id="KAL2610408.1"/>
    </source>
</evidence>
<feature type="domain" description="AB hydrolase-1" evidence="1">
    <location>
        <begin position="6"/>
        <end position="245"/>
    </location>
</feature>
<gene>
    <name evidence="2" type="ORF">R1flu_028981</name>
</gene>
<dbReference type="InterPro" id="IPR029058">
    <property type="entry name" value="AB_hydrolase_fold"/>
</dbReference>
<dbReference type="PANTHER" id="PTHR10992">
    <property type="entry name" value="METHYLESTERASE FAMILY MEMBER"/>
    <property type="match status" value="1"/>
</dbReference>
<proteinExistence type="predicted"/>
<comment type="caution">
    <text evidence="2">The sequence shown here is derived from an EMBL/GenBank/DDBJ whole genome shotgun (WGS) entry which is preliminary data.</text>
</comment>